<gene>
    <name evidence="1" type="ORF">XNOV1_A003285</name>
</gene>
<organism evidence="1 2">
    <name type="scientific">Xyrichtys novacula</name>
    <name type="common">Pearly razorfish</name>
    <name type="synonym">Hemipteronotus novacula</name>
    <dbReference type="NCBI Taxonomy" id="13765"/>
    <lineage>
        <taxon>Eukaryota</taxon>
        <taxon>Metazoa</taxon>
        <taxon>Chordata</taxon>
        <taxon>Craniata</taxon>
        <taxon>Vertebrata</taxon>
        <taxon>Euteleostomi</taxon>
        <taxon>Actinopterygii</taxon>
        <taxon>Neopterygii</taxon>
        <taxon>Teleostei</taxon>
        <taxon>Neoteleostei</taxon>
        <taxon>Acanthomorphata</taxon>
        <taxon>Eupercaria</taxon>
        <taxon>Labriformes</taxon>
        <taxon>Labridae</taxon>
        <taxon>Xyrichtys</taxon>
    </lineage>
</organism>
<proteinExistence type="predicted"/>
<accession>A0AAV1H0E7</accession>
<evidence type="ECO:0000313" key="2">
    <source>
        <dbReference type="Proteomes" id="UP001178508"/>
    </source>
</evidence>
<dbReference type="AlphaFoldDB" id="A0AAV1H0E7"/>
<reference evidence="1" key="1">
    <citation type="submission" date="2023-08" db="EMBL/GenBank/DDBJ databases">
        <authorList>
            <person name="Alioto T."/>
            <person name="Alioto T."/>
            <person name="Gomez Garrido J."/>
        </authorList>
    </citation>
    <scope>NUCLEOTIDE SEQUENCE</scope>
</reference>
<protein>
    <submittedName>
        <fullName evidence="1">Uncharacterized protein</fullName>
    </submittedName>
</protein>
<keyword evidence="2" id="KW-1185">Reference proteome</keyword>
<dbReference type="EMBL" id="OY660881">
    <property type="protein sequence ID" value="CAJ1078769.1"/>
    <property type="molecule type" value="Genomic_DNA"/>
</dbReference>
<dbReference type="Proteomes" id="UP001178508">
    <property type="component" value="Chromosome 18"/>
</dbReference>
<name>A0AAV1H0E7_XYRNO</name>
<sequence length="108" mass="12442">MQWAQVALGNESFIDLYTARSYCWLGKRKACPLIREQASSDPCVKYTAQRPNLLQMRRRHRPTTALEDVQTLRHEKKTSQMERSAGPKVPCVRVLSCRRLQPTASQLV</sequence>
<evidence type="ECO:0000313" key="1">
    <source>
        <dbReference type="EMBL" id="CAJ1078769.1"/>
    </source>
</evidence>